<evidence type="ECO:0000256" key="8">
    <source>
        <dbReference type="ARBA" id="ARBA00023242"/>
    </source>
</evidence>
<dbReference type="PANTHER" id="PTHR22142">
    <property type="match status" value="1"/>
</dbReference>
<dbReference type="InterPro" id="IPR013252">
    <property type="entry name" value="Ndc80_Spc24"/>
</dbReference>
<comment type="caution">
    <text evidence="14">The sequence shown here is derived from an EMBL/GenBank/DDBJ whole genome shotgun (WGS) entry which is preliminary data.</text>
</comment>
<dbReference type="PANTHER" id="PTHR22142:SF2">
    <property type="entry name" value="KINETOCHORE PROTEIN SPC24"/>
    <property type="match status" value="1"/>
</dbReference>
<dbReference type="GO" id="GO:0051301">
    <property type="term" value="P:cell division"/>
    <property type="evidence" value="ECO:0007669"/>
    <property type="project" value="UniProtKB-UniRule"/>
</dbReference>
<dbReference type="AlphaFoldDB" id="A0AAD9P3Y6"/>
<feature type="coiled-coil region" evidence="13">
    <location>
        <begin position="78"/>
        <end position="133"/>
    </location>
</feature>
<keyword evidence="5 12" id="KW-0498">Mitosis</keyword>
<dbReference type="GO" id="GO:0008017">
    <property type="term" value="F:microtubule binding"/>
    <property type="evidence" value="ECO:0007669"/>
    <property type="project" value="TreeGrafter"/>
</dbReference>
<evidence type="ECO:0000256" key="3">
    <source>
        <dbReference type="ARBA" id="ARBA00022454"/>
    </source>
</evidence>
<keyword evidence="10 12" id="KW-0137">Centromere</keyword>
<comment type="similarity">
    <text evidence="1 12">Belongs to the SPC24 family.</text>
</comment>
<dbReference type="CDD" id="cd11565">
    <property type="entry name" value="RWD_Spc24"/>
    <property type="match status" value="1"/>
</dbReference>
<dbReference type="Pfam" id="PF08286">
    <property type="entry name" value="Spc24"/>
    <property type="match status" value="1"/>
</dbReference>
<proteinExistence type="inferred from homology"/>
<dbReference type="EMBL" id="JAODUO010000160">
    <property type="protein sequence ID" value="KAK2187614.1"/>
    <property type="molecule type" value="Genomic_DNA"/>
</dbReference>
<evidence type="ECO:0000256" key="4">
    <source>
        <dbReference type="ARBA" id="ARBA00022618"/>
    </source>
</evidence>
<evidence type="ECO:0000256" key="12">
    <source>
        <dbReference type="RuleBase" id="RU368011"/>
    </source>
</evidence>
<evidence type="ECO:0000256" key="2">
    <source>
        <dbReference type="ARBA" id="ARBA00013690"/>
    </source>
</evidence>
<dbReference type="Proteomes" id="UP001209878">
    <property type="component" value="Unassembled WGS sequence"/>
</dbReference>
<protein>
    <recommendedName>
        <fullName evidence="2 12">Kinetochore protein Spc24</fullName>
    </recommendedName>
</protein>
<keyword evidence="15" id="KW-1185">Reference proteome</keyword>
<evidence type="ECO:0000256" key="1">
    <source>
        <dbReference type="ARBA" id="ARBA00007804"/>
    </source>
</evidence>
<keyword evidence="7 13" id="KW-0175">Coiled coil</keyword>
<dbReference type="Gene3D" id="3.30.160.570">
    <property type="entry name" value="Ncd80 complex, Spc24 subunit"/>
    <property type="match status" value="1"/>
</dbReference>
<name>A0AAD9P3Y6_RIDPI</name>
<evidence type="ECO:0000256" key="7">
    <source>
        <dbReference type="ARBA" id="ARBA00023054"/>
    </source>
</evidence>
<evidence type="ECO:0000256" key="10">
    <source>
        <dbReference type="ARBA" id="ARBA00023328"/>
    </source>
</evidence>
<keyword evidence="6 12" id="KW-0995">Kinetochore</keyword>
<sequence length="202" mass="23567">MDQCAPSFDEAINFIGELLPVLHDTDSSPEFQDIAATTELKQQLQHLFREREQRIKEEILAVTSACDGETRMTSDINEDDVLENVQKLSEQIQAMEQRKAAILEQLSKQEQQKEELNEEQELIAKQIEAIEKDNTEMIPNLRQDVNLYTYLTGVRWEFDCAEDNIKGYVSNKTRVQPFSLDTNQNSKFFIANYLWELMEPDW</sequence>
<evidence type="ECO:0000256" key="13">
    <source>
        <dbReference type="SAM" id="Coils"/>
    </source>
</evidence>
<dbReference type="GO" id="GO:0031262">
    <property type="term" value="C:Ndc80 complex"/>
    <property type="evidence" value="ECO:0007669"/>
    <property type="project" value="TreeGrafter"/>
</dbReference>
<evidence type="ECO:0000256" key="5">
    <source>
        <dbReference type="ARBA" id="ARBA00022776"/>
    </source>
</evidence>
<comment type="subcellular location">
    <subcellularLocation>
        <location evidence="12">Nucleus</location>
    </subcellularLocation>
    <subcellularLocation>
        <location evidence="12">Chromosome</location>
        <location evidence="12">Centromere</location>
        <location evidence="12">Kinetochore</location>
    </subcellularLocation>
</comment>
<dbReference type="GO" id="GO:0007059">
    <property type="term" value="P:chromosome segregation"/>
    <property type="evidence" value="ECO:0007669"/>
    <property type="project" value="TreeGrafter"/>
</dbReference>
<keyword evidence="4 12" id="KW-0132">Cell division</keyword>
<dbReference type="GO" id="GO:0005634">
    <property type="term" value="C:nucleus"/>
    <property type="evidence" value="ECO:0007669"/>
    <property type="project" value="UniProtKB-SubCell"/>
</dbReference>
<keyword evidence="3 12" id="KW-0158">Chromosome</keyword>
<keyword evidence="8 12" id="KW-0539">Nucleus</keyword>
<evidence type="ECO:0000256" key="11">
    <source>
        <dbReference type="ARBA" id="ARBA00045419"/>
    </source>
</evidence>
<evidence type="ECO:0000313" key="15">
    <source>
        <dbReference type="Proteomes" id="UP001209878"/>
    </source>
</evidence>
<comment type="subunit">
    <text evidence="12">Component of the NDC80 complex.</text>
</comment>
<accession>A0AAD9P3Y6</accession>
<gene>
    <name evidence="14" type="ORF">NP493_160g04005</name>
</gene>
<evidence type="ECO:0000256" key="6">
    <source>
        <dbReference type="ARBA" id="ARBA00022838"/>
    </source>
</evidence>
<organism evidence="14 15">
    <name type="scientific">Ridgeia piscesae</name>
    <name type="common">Tubeworm</name>
    <dbReference type="NCBI Taxonomy" id="27915"/>
    <lineage>
        <taxon>Eukaryota</taxon>
        <taxon>Metazoa</taxon>
        <taxon>Spiralia</taxon>
        <taxon>Lophotrochozoa</taxon>
        <taxon>Annelida</taxon>
        <taxon>Polychaeta</taxon>
        <taxon>Sedentaria</taxon>
        <taxon>Canalipalpata</taxon>
        <taxon>Sabellida</taxon>
        <taxon>Siboglinidae</taxon>
        <taxon>Ridgeia</taxon>
    </lineage>
</organism>
<reference evidence="14" key="1">
    <citation type="journal article" date="2023" name="Mol. Biol. Evol.">
        <title>Third-Generation Sequencing Reveals the Adaptive Role of the Epigenome in Three Deep-Sea Polychaetes.</title>
        <authorList>
            <person name="Perez M."/>
            <person name="Aroh O."/>
            <person name="Sun Y."/>
            <person name="Lan Y."/>
            <person name="Juniper S.K."/>
            <person name="Young C.R."/>
            <person name="Angers B."/>
            <person name="Qian P.Y."/>
        </authorList>
    </citation>
    <scope>NUCLEOTIDE SEQUENCE</scope>
    <source>
        <strain evidence="14">R07B-5</strain>
    </source>
</reference>
<evidence type="ECO:0000313" key="14">
    <source>
        <dbReference type="EMBL" id="KAK2187614.1"/>
    </source>
</evidence>
<keyword evidence="9 12" id="KW-0131">Cell cycle</keyword>
<evidence type="ECO:0000256" key="9">
    <source>
        <dbReference type="ARBA" id="ARBA00023306"/>
    </source>
</evidence>
<comment type="function">
    <text evidence="11">Acts as a component of the essential kinetochore-associated NDC80 complex, which is required for chromosome segregation and spindle checkpoint activity. Required for kinetochore integrity and the organization of stable microtubule binding sites in the outer plate of the kinetochore. The NDC80 complex synergistically enhances the affinity of the SKA1 complex for microtubules and may allow the NDC80 complex to track depolymerizing microtubules.</text>
</comment>